<sequence length="277" mass="30711">MCADLERRVGDQVARRESLARSLLMRKRVQPSARTRVAASRSAGKEERTPANRWISMLPLDVSLSPRRGGADRVIQPDASRIRSLGRSTDVADVATPIGLTVIASVSYVTPPLLTPVAAITRTASRARDGPTDGQSDACTNQNAEMHRRTVWTNRIPAFAFVRPGDRGWSQDFCLRAYVCPLFGLFVYPHRGRGRRDLLRVRLSVKFEWLNEWEKVGSRPRGLGEKCVGGAKSSCGDTRRRGQIQLAINEQALLRATDSGLGYLLQEIFDLAPKSLD</sequence>
<gene>
    <name evidence="2" type="ORF">PXEA_LOCUS3238</name>
</gene>
<feature type="region of interest" description="Disordered" evidence="1">
    <location>
        <begin position="31"/>
        <end position="50"/>
    </location>
</feature>
<feature type="compositionally biased region" description="Low complexity" evidence="1">
    <location>
        <begin position="32"/>
        <end position="42"/>
    </location>
</feature>
<proteinExistence type="predicted"/>
<keyword evidence="3" id="KW-1185">Reference proteome</keyword>
<comment type="caution">
    <text evidence="2">The sequence shown here is derived from an EMBL/GenBank/DDBJ whole genome shotgun (WGS) entry which is preliminary data.</text>
</comment>
<organism evidence="2 3">
    <name type="scientific">Protopolystoma xenopodis</name>
    <dbReference type="NCBI Taxonomy" id="117903"/>
    <lineage>
        <taxon>Eukaryota</taxon>
        <taxon>Metazoa</taxon>
        <taxon>Spiralia</taxon>
        <taxon>Lophotrochozoa</taxon>
        <taxon>Platyhelminthes</taxon>
        <taxon>Monogenea</taxon>
        <taxon>Polyopisthocotylea</taxon>
        <taxon>Polystomatidea</taxon>
        <taxon>Polystomatidae</taxon>
        <taxon>Protopolystoma</taxon>
    </lineage>
</organism>
<dbReference type="AlphaFoldDB" id="A0A3S5B0L1"/>
<evidence type="ECO:0000313" key="2">
    <source>
        <dbReference type="EMBL" id="VEL09798.1"/>
    </source>
</evidence>
<dbReference type="EMBL" id="CAAALY010007265">
    <property type="protein sequence ID" value="VEL09798.1"/>
    <property type="molecule type" value="Genomic_DNA"/>
</dbReference>
<reference evidence="2" key="1">
    <citation type="submission" date="2018-11" db="EMBL/GenBank/DDBJ databases">
        <authorList>
            <consortium name="Pathogen Informatics"/>
        </authorList>
    </citation>
    <scope>NUCLEOTIDE SEQUENCE</scope>
</reference>
<dbReference type="Proteomes" id="UP000784294">
    <property type="component" value="Unassembled WGS sequence"/>
</dbReference>
<evidence type="ECO:0000256" key="1">
    <source>
        <dbReference type="SAM" id="MobiDB-lite"/>
    </source>
</evidence>
<evidence type="ECO:0000313" key="3">
    <source>
        <dbReference type="Proteomes" id="UP000784294"/>
    </source>
</evidence>
<protein>
    <submittedName>
        <fullName evidence="2">Uncharacterized protein</fullName>
    </submittedName>
</protein>
<accession>A0A3S5B0L1</accession>
<name>A0A3S5B0L1_9PLAT</name>